<comment type="caution">
    <text evidence="1">The sequence shown here is derived from an EMBL/GenBank/DDBJ whole genome shotgun (WGS) entry which is preliminary data.</text>
</comment>
<dbReference type="RefSeq" id="WP_128228472.1">
    <property type="nucleotide sequence ID" value="NZ_SACR01000003.1"/>
</dbReference>
<dbReference type="SUPFAM" id="SSF52266">
    <property type="entry name" value="SGNH hydrolase"/>
    <property type="match status" value="1"/>
</dbReference>
<proteinExistence type="predicted"/>
<dbReference type="GO" id="GO:0016788">
    <property type="term" value="F:hydrolase activity, acting on ester bonds"/>
    <property type="evidence" value="ECO:0007669"/>
    <property type="project" value="UniProtKB-ARBA"/>
</dbReference>
<dbReference type="InterPro" id="IPR036514">
    <property type="entry name" value="SGNH_hydro_sf"/>
</dbReference>
<name>A0A437RH58_9BURK</name>
<evidence type="ECO:0000313" key="1">
    <source>
        <dbReference type="EMBL" id="RVU46106.1"/>
    </source>
</evidence>
<dbReference type="EMBL" id="SACR01000003">
    <property type="protein sequence ID" value="RVU46106.1"/>
    <property type="molecule type" value="Genomic_DNA"/>
</dbReference>
<sequence>MFTQYGPPPWCAYATTAERIIGSPPVSFTLDGRAFEVQMSSYAPSFAVLVDGAWSWSGGAIRNQLANGVAGASLDSGLQNCWVKFDFGSRAVRQVVVHNFSGGAIQNVGRESARDVMLPLDRSHEPVAVAITDSYGQEPPVFPVAGGVYGEAFAEIGIGTPIIDAIGGTGFARTATQPQAVNTGAQRAAGLPAALAPDLVLFGMGLNDNANAADAGLGLATGAAALQAFTDAVRLAVRNARAFAPSAVIAMVGVWTPSQSNANYGNTGRANHDKTRLMRQLLAETDAGPWVFVDPEMGEIANSRGLQLGPHGTYNPALLSDPNPTGVCWMTGTGRTGAPANNGNADLYQDDGVHPNRTGTRAYGLMLAEALRVGLLAL</sequence>
<dbReference type="OrthoDB" id="8215557at2"/>
<evidence type="ECO:0008006" key="3">
    <source>
        <dbReference type="Google" id="ProtNLM"/>
    </source>
</evidence>
<dbReference type="AlphaFoldDB" id="A0A437RH58"/>
<reference evidence="1 2" key="1">
    <citation type="submission" date="2019-01" db="EMBL/GenBank/DDBJ databases">
        <authorList>
            <person name="Chen W.-M."/>
        </authorList>
    </citation>
    <scope>NUCLEOTIDE SEQUENCE [LARGE SCALE GENOMIC DNA]</scope>
    <source>
        <strain evidence="1 2">KYPY4</strain>
    </source>
</reference>
<dbReference type="Gene3D" id="3.40.50.1110">
    <property type="entry name" value="SGNH hydrolase"/>
    <property type="match status" value="1"/>
</dbReference>
<keyword evidence="2" id="KW-1185">Reference proteome</keyword>
<dbReference type="Proteomes" id="UP000285575">
    <property type="component" value="Unassembled WGS sequence"/>
</dbReference>
<accession>A0A437RH58</accession>
<protein>
    <recommendedName>
        <fullName evidence="3">SGNH hydrolase-type esterase domain-containing protein</fullName>
    </recommendedName>
</protein>
<gene>
    <name evidence="1" type="ORF">EOE66_09570</name>
</gene>
<evidence type="ECO:0000313" key="2">
    <source>
        <dbReference type="Proteomes" id="UP000285575"/>
    </source>
</evidence>
<organism evidence="1 2">
    <name type="scientific">Rubrivivax rivuli</name>
    <dbReference type="NCBI Taxonomy" id="1862385"/>
    <lineage>
        <taxon>Bacteria</taxon>
        <taxon>Pseudomonadati</taxon>
        <taxon>Pseudomonadota</taxon>
        <taxon>Betaproteobacteria</taxon>
        <taxon>Burkholderiales</taxon>
        <taxon>Sphaerotilaceae</taxon>
        <taxon>Rubrivivax</taxon>
    </lineage>
</organism>